<dbReference type="Pfam" id="PF13614">
    <property type="entry name" value="AAA_31"/>
    <property type="match status" value="1"/>
</dbReference>
<dbReference type="CDD" id="cd02042">
    <property type="entry name" value="ParAB_family"/>
    <property type="match status" value="1"/>
</dbReference>
<dbReference type="PANTHER" id="PTHR13696:SF99">
    <property type="entry name" value="COBYRINIC ACID AC-DIAMIDE SYNTHASE"/>
    <property type="match status" value="1"/>
</dbReference>
<dbReference type="Gene3D" id="3.40.50.300">
    <property type="entry name" value="P-loop containing nucleotide triphosphate hydrolases"/>
    <property type="match status" value="1"/>
</dbReference>
<comment type="caution">
    <text evidence="2">The sequence shown here is derived from an EMBL/GenBank/DDBJ whole genome shotgun (WGS) entry which is preliminary data.</text>
</comment>
<dbReference type="PANTHER" id="PTHR13696">
    <property type="entry name" value="P-LOOP CONTAINING NUCLEOSIDE TRIPHOSPHATE HYDROLASE"/>
    <property type="match status" value="1"/>
</dbReference>
<gene>
    <name evidence="2" type="ORF">C0630_17375</name>
</gene>
<proteinExistence type="predicted"/>
<evidence type="ECO:0000313" key="3">
    <source>
        <dbReference type="Proteomes" id="UP000235015"/>
    </source>
</evidence>
<reference evidence="2 3" key="1">
    <citation type="submission" date="2017-11" db="EMBL/GenBank/DDBJ databases">
        <title>Genome-resolved metagenomics identifies genetic mobility, metabolic interactions, and unexpected diversity in perchlorate-reducing communities.</title>
        <authorList>
            <person name="Barnum T.P."/>
            <person name="Figueroa I.A."/>
            <person name="Carlstrom C.I."/>
            <person name="Lucas L.N."/>
            <person name="Engelbrektson A.L."/>
            <person name="Coates J.D."/>
        </authorList>
    </citation>
    <scope>NUCLEOTIDE SEQUENCE [LARGE SCALE GENOMIC DNA]</scope>
    <source>
        <strain evidence="2">BM301</strain>
    </source>
</reference>
<evidence type="ECO:0000259" key="1">
    <source>
        <dbReference type="Pfam" id="PF13614"/>
    </source>
</evidence>
<protein>
    <recommendedName>
        <fullName evidence="1">AAA domain-containing protein</fullName>
    </recommendedName>
</protein>
<dbReference type="EMBL" id="PKUN01000028">
    <property type="protein sequence ID" value="PLX60106.1"/>
    <property type="molecule type" value="Genomic_DNA"/>
</dbReference>
<sequence length="254" mass="27400">MYTIAVFNNQKDAGKTAITINLGHALALAGHQVTLVDFDPAGDLSAGLGLFRQPTQGIDQVLLEALDMESVAISTRNELHLLPAGVRLGELEQEHGQAGIQRGLLLQQALARGMVDQEFMIFDCPSRSGLLTANALLGVDMALMPVTGDEVGAAGLPHLLETVRRFGASRGRALDYAVLMNRIPSRRRLTGAAASKFSSLAPGHFLKSVICQSDLINESRSIGRTVFEYRHNSRSVADFRQLARELLMRVGQGG</sequence>
<dbReference type="SUPFAM" id="SSF52540">
    <property type="entry name" value="P-loop containing nucleoside triphosphate hydrolases"/>
    <property type="match status" value="1"/>
</dbReference>
<dbReference type="InterPro" id="IPR025669">
    <property type="entry name" value="AAA_dom"/>
</dbReference>
<name>A0A2N6CSN2_9GAMM</name>
<dbReference type="InterPro" id="IPR050678">
    <property type="entry name" value="DNA_Partitioning_ATPase"/>
</dbReference>
<dbReference type="Proteomes" id="UP000235015">
    <property type="component" value="Unassembled WGS sequence"/>
</dbReference>
<evidence type="ECO:0000313" key="2">
    <source>
        <dbReference type="EMBL" id="PLX60106.1"/>
    </source>
</evidence>
<organism evidence="2 3">
    <name type="scientific">Sedimenticola selenatireducens</name>
    <dbReference type="NCBI Taxonomy" id="191960"/>
    <lineage>
        <taxon>Bacteria</taxon>
        <taxon>Pseudomonadati</taxon>
        <taxon>Pseudomonadota</taxon>
        <taxon>Gammaproteobacteria</taxon>
        <taxon>Chromatiales</taxon>
        <taxon>Sedimenticolaceae</taxon>
        <taxon>Sedimenticola</taxon>
    </lineage>
</organism>
<dbReference type="STRING" id="1111735.GCA_000428045_01922"/>
<feature type="domain" description="AAA" evidence="1">
    <location>
        <begin position="2"/>
        <end position="167"/>
    </location>
</feature>
<dbReference type="RefSeq" id="WP_273440772.1">
    <property type="nucleotide sequence ID" value="NZ_PKUN01000028.1"/>
</dbReference>
<dbReference type="AlphaFoldDB" id="A0A2N6CSN2"/>
<accession>A0A2N6CSN2</accession>
<dbReference type="InterPro" id="IPR027417">
    <property type="entry name" value="P-loop_NTPase"/>
</dbReference>